<dbReference type="GO" id="GO:0070652">
    <property type="term" value="C:HAUS complex"/>
    <property type="evidence" value="ECO:0007669"/>
    <property type="project" value="InterPro"/>
</dbReference>
<comment type="subcellular location">
    <subcellularLocation>
        <location evidence="1">Cytoplasm</location>
        <location evidence="1">Cytoskeleton</location>
        <location evidence="1">Spindle</location>
    </subcellularLocation>
</comment>
<name>A0A4C1VAH7_EUMVA</name>
<dbReference type="GO" id="GO:0051225">
    <property type="term" value="P:spindle assembly"/>
    <property type="evidence" value="ECO:0007669"/>
    <property type="project" value="InterPro"/>
</dbReference>
<reference evidence="12 13" key="1">
    <citation type="journal article" date="2019" name="Commun. Biol.">
        <title>The bagworm genome reveals a unique fibroin gene that provides high tensile strength.</title>
        <authorList>
            <person name="Kono N."/>
            <person name="Nakamura H."/>
            <person name="Ohtoshi R."/>
            <person name="Tomita M."/>
            <person name="Numata K."/>
            <person name="Arakawa K."/>
        </authorList>
    </citation>
    <scope>NUCLEOTIDE SEQUENCE [LARGE SCALE GENOMIC DNA]</scope>
</reference>
<dbReference type="STRING" id="151549.A0A4C1VAH7"/>
<dbReference type="GO" id="GO:0072686">
    <property type="term" value="C:mitotic spindle"/>
    <property type="evidence" value="ECO:0007669"/>
    <property type="project" value="TreeGrafter"/>
</dbReference>
<evidence type="ECO:0000313" key="12">
    <source>
        <dbReference type="EMBL" id="GBP35801.1"/>
    </source>
</evidence>
<gene>
    <name evidence="12" type="ORF">EVAR_20657_1</name>
</gene>
<keyword evidence="7 10" id="KW-0175">Coiled coil</keyword>
<dbReference type="PANTHER" id="PTHR19378">
    <property type="entry name" value="GOLGIN- RELATED"/>
    <property type="match status" value="1"/>
</dbReference>
<dbReference type="GO" id="GO:0031023">
    <property type="term" value="P:microtubule organizing center organization"/>
    <property type="evidence" value="ECO:0007669"/>
    <property type="project" value="TreeGrafter"/>
</dbReference>
<protein>
    <recommendedName>
        <fullName evidence="11">HAUS augmin-like complex subunit 3 N-terminal domain-containing protein</fullName>
    </recommendedName>
</protein>
<keyword evidence="8" id="KW-0206">Cytoskeleton</keyword>
<keyword evidence="4" id="KW-0132">Cell division</keyword>
<evidence type="ECO:0000256" key="7">
    <source>
        <dbReference type="ARBA" id="ARBA00023054"/>
    </source>
</evidence>
<evidence type="ECO:0000256" key="9">
    <source>
        <dbReference type="ARBA" id="ARBA00023306"/>
    </source>
</evidence>
<dbReference type="GO" id="GO:0051301">
    <property type="term" value="P:cell division"/>
    <property type="evidence" value="ECO:0007669"/>
    <property type="project" value="UniProtKB-KW"/>
</dbReference>
<dbReference type="Pfam" id="PF14932">
    <property type="entry name" value="HAUS-augmin3"/>
    <property type="match status" value="1"/>
</dbReference>
<dbReference type="Proteomes" id="UP000299102">
    <property type="component" value="Unassembled WGS sequence"/>
</dbReference>
<evidence type="ECO:0000256" key="10">
    <source>
        <dbReference type="SAM" id="Coils"/>
    </source>
</evidence>
<evidence type="ECO:0000256" key="8">
    <source>
        <dbReference type="ARBA" id="ARBA00023212"/>
    </source>
</evidence>
<feature type="domain" description="HAUS augmin-like complex subunit 3 N-terminal" evidence="11">
    <location>
        <begin position="30"/>
        <end position="249"/>
    </location>
</feature>
<dbReference type="InterPro" id="IPR026206">
    <property type="entry name" value="HAUS3"/>
</dbReference>
<evidence type="ECO:0000313" key="13">
    <source>
        <dbReference type="Proteomes" id="UP000299102"/>
    </source>
</evidence>
<dbReference type="EMBL" id="BGZK01000309">
    <property type="protein sequence ID" value="GBP35801.1"/>
    <property type="molecule type" value="Genomic_DNA"/>
</dbReference>
<keyword evidence="6" id="KW-0498">Mitosis</keyword>
<evidence type="ECO:0000256" key="3">
    <source>
        <dbReference type="ARBA" id="ARBA00022490"/>
    </source>
</evidence>
<organism evidence="12 13">
    <name type="scientific">Eumeta variegata</name>
    <name type="common">Bagworm moth</name>
    <name type="synonym">Eumeta japonica</name>
    <dbReference type="NCBI Taxonomy" id="151549"/>
    <lineage>
        <taxon>Eukaryota</taxon>
        <taxon>Metazoa</taxon>
        <taxon>Ecdysozoa</taxon>
        <taxon>Arthropoda</taxon>
        <taxon>Hexapoda</taxon>
        <taxon>Insecta</taxon>
        <taxon>Pterygota</taxon>
        <taxon>Neoptera</taxon>
        <taxon>Endopterygota</taxon>
        <taxon>Lepidoptera</taxon>
        <taxon>Glossata</taxon>
        <taxon>Ditrysia</taxon>
        <taxon>Tineoidea</taxon>
        <taxon>Psychidae</taxon>
        <taxon>Oiketicinae</taxon>
        <taxon>Eumeta</taxon>
    </lineage>
</organism>
<dbReference type="GO" id="GO:0005815">
    <property type="term" value="C:microtubule organizing center"/>
    <property type="evidence" value="ECO:0007669"/>
    <property type="project" value="TreeGrafter"/>
</dbReference>
<keyword evidence="3" id="KW-0963">Cytoplasm</keyword>
<dbReference type="AlphaFoldDB" id="A0A4C1VAH7"/>
<accession>A0A4C1VAH7</accession>
<keyword evidence="5" id="KW-0493">Microtubule</keyword>
<evidence type="ECO:0000256" key="6">
    <source>
        <dbReference type="ARBA" id="ARBA00022776"/>
    </source>
</evidence>
<keyword evidence="9" id="KW-0131">Cell cycle</keyword>
<evidence type="ECO:0000256" key="5">
    <source>
        <dbReference type="ARBA" id="ARBA00022701"/>
    </source>
</evidence>
<sequence>MDVISELNDDEFVPFLKKLDVETYGKSFEWMLNDPEISRVLKWMFRNLDQNNALTSHEEYRYLELQKEGKLLSSNELETEISNIHGEYEDIPVPGDEDGIEYLKLQISLQDEKLKYLHKHKDNLGDLITKTKKRNEELNHELSRLNAQENQSKEDEEITAEKCLSLAKEVENITEDVVTIIAKAINIYENSHLDKGIAQNFLAFGPFEAYLQSQRLFKSHFYLFTSKKFSNKEVNAVTEKEARQHLQEARSIGTNISTVENRAAIELLEQESSILERQIEDMTKNYVNKRTNIVAEGTLRSALLHREGQYKDLCWLHDMVYIALCLDSLLYYATRYELQLVEDLVQFAKDLKDYILEEEHAVASRIEQMKHICAEHAICEKRLETNNPLLHALCLLYEVDSNNGVEALIAKANKVQKEKLELKENIYRGFQEKENMLIKFEPPESKCTLPFVDNCNPKRINLCIPDLLGRNRISDGGEHGQNSDKYGLRKLWQWFLTDPSKLMVKLKEAGALV</sequence>
<dbReference type="InterPro" id="IPR032733">
    <property type="entry name" value="HAUS3_N"/>
</dbReference>
<proteinExistence type="inferred from homology"/>
<dbReference type="PANTHER" id="PTHR19378:SF0">
    <property type="entry name" value="HAUS AUGMIN-LIKE COMPLEX SUBUNIT 3"/>
    <property type="match status" value="1"/>
</dbReference>
<dbReference type="GO" id="GO:0005874">
    <property type="term" value="C:microtubule"/>
    <property type="evidence" value="ECO:0007669"/>
    <property type="project" value="UniProtKB-KW"/>
</dbReference>
<evidence type="ECO:0000259" key="11">
    <source>
        <dbReference type="Pfam" id="PF14932"/>
    </source>
</evidence>
<evidence type="ECO:0000256" key="1">
    <source>
        <dbReference type="ARBA" id="ARBA00004186"/>
    </source>
</evidence>
<keyword evidence="13" id="KW-1185">Reference proteome</keyword>
<comment type="caution">
    <text evidence="12">The sequence shown here is derived from an EMBL/GenBank/DDBJ whole genome shotgun (WGS) entry which is preliminary data.</text>
</comment>
<evidence type="ECO:0000256" key="2">
    <source>
        <dbReference type="ARBA" id="ARBA00009645"/>
    </source>
</evidence>
<dbReference type="OrthoDB" id="8187957at2759"/>
<comment type="similarity">
    <text evidence="2">Belongs to the HAUS3 family.</text>
</comment>
<evidence type="ECO:0000256" key="4">
    <source>
        <dbReference type="ARBA" id="ARBA00022618"/>
    </source>
</evidence>
<feature type="coiled-coil region" evidence="10">
    <location>
        <begin position="121"/>
        <end position="155"/>
    </location>
</feature>